<evidence type="ECO:0000256" key="2">
    <source>
        <dbReference type="ARBA" id="ARBA00004370"/>
    </source>
</evidence>
<dbReference type="Gene3D" id="3.30.565.10">
    <property type="entry name" value="Histidine kinase-like ATPase, C-terminal domain"/>
    <property type="match status" value="1"/>
</dbReference>
<dbReference type="CDD" id="cd00082">
    <property type="entry name" value="HisKA"/>
    <property type="match status" value="1"/>
</dbReference>
<evidence type="ECO:0000256" key="6">
    <source>
        <dbReference type="ARBA" id="ARBA00022692"/>
    </source>
</evidence>
<keyword evidence="10" id="KW-0472">Membrane</keyword>
<dbReference type="Proteomes" id="UP000071641">
    <property type="component" value="Unassembled WGS sequence"/>
</dbReference>
<evidence type="ECO:0000256" key="7">
    <source>
        <dbReference type="ARBA" id="ARBA00022777"/>
    </source>
</evidence>
<dbReference type="EC" id="2.7.13.3" evidence="3"/>
<keyword evidence="4" id="KW-0597">Phosphoprotein</keyword>
<evidence type="ECO:0000256" key="4">
    <source>
        <dbReference type="ARBA" id="ARBA00022553"/>
    </source>
</evidence>
<dbReference type="GO" id="GO:0000155">
    <property type="term" value="F:phosphorelay sensor kinase activity"/>
    <property type="evidence" value="ECO:0007669"/>
    <property type="project" value="InterPro"/>
</dbReference>
<evidence type="ECO:0000256" key="1">
    <source>
        <dbReference type="ARBA" id="ARBA00000085"/>
    </source>
</evidence>
<dbReference type="InterPro" id="IPR005467">
    <property type="entry name" value="His_kinase_dom"/>
</dbReference>
<dbReference type="PANTHER" id="PTHR45436:SF16">
    <property type="entry name" value="HISTIDINE KINASE"/>
    <property type="match status" value="1"/>
</dbReference>
<keyword evidence="5 13" id="KW-0808">Transferase</keyword>
<dbReference type="EMBL" id="FIZX01000001">
    <property type="protein sequence ID" value="CZF78130.1"/>
    <property type="molecule type" value="Genomic_DNA"/>
</dbReference>
<proteinExistence type="predicted"/>
<keyword evidence="8 10" id="KW-1133">Transmembrane helix</keyword>
<reference evidence="14" key="1">
    <citation type="submission" date="2016-02" db="EMBL/GenBank/DDBJ databases">
        <authorList>
            <person name="Rodrigo-Torres Lidia"/>
            <person name="Arahal R.David."/>
        </authorList>
    </citation>
    <scope>NUCLEOTIDE SEQUENCE [LARGE SCALE GENOMIC DNA]</scope>
    <source>
        <strain evidence="14">CECT 9029</strain>
    </source>
</reference>
<sequence length="423" mass="46998">MSKIKSAKQLTFTYFSVVAFAIITIHFTVFETTVENLEHFTAQYRMDQIAQGIDPDTLTRDIVPLNAFTTAYVGFDNIPESLTVTPDLPLNVATEIYKRGLAQATDFFIMKVNIEHQGILKDVYIVNSDPIFELSEDKAMKSQTNQLLLSFGLLILSLLVVLRISERLTSPLSSLVQQLREKSKGDVSPLSLPETGKTVELVTLTDSINTYQAQISEMLERERAFNRFASHELRTPLMVMQGSLTLLEHSNDPDFVAKQRVRMLNAVEAMQEYVETLLSLTRDSHDEVEPWELTKAEIEKLAEHFTTLLEGNKVIVEVIEEKAPTLVVSRKLVGILIGNLIKNAFTYTTEGNVTITLTEDGVQVADSGIGLQSSGQVPKGYGLGLVIANEIARKHDWQVSLNDNEAGGCTAEVSGFLRTTSLP</sequence>
<protein>
    <recommendedName>
        <fullName evidence="3">histidine kinase</fullName>
        <ecNumber evidence="3">2.7.13.3</ecNumber>
    </recommendedName>
</protein>
<dbReference type="InterPro" id="IPR036890">
    <property type="entry name" value="HATPase_C_sf"/>
</dbReference>
<dbReference type="PANTHER" id="PTHR45436">
    <property type="entry name" value="SENSOR HISTIDINE KINASE YKOH"/>
    <property type="match status" value="1"/>
</dbReference>
<evidence type="ECO:0000313" key="14">
    <source>
        <dbReference type="Proteomes" id="UP000071641"/>
    </source>
</evidence>
<dbReference type="InterPro" id="IPR036097">
    <property type="entry name" value="HisK_dim/P_sf"/>
</dbReference>
<accession>A0A128EVB6</accession>
<evidence type="ECO:0000256" key="8">
    <source>
        <dbReference type="ARBA" id="ARBA00022989"/>
    </source>
</evidence>
<dbReference type="Pfam" id="PF02518">
    <property type="entry name" value="HATPase_c"/>
    <property type="match status" value="1"/>
</dbReference>
<evidence type="ECO:0000256" key="5">
    <source>
        <dbReference type="ARBA" id="ARBA00022679"/>
    </source>
</evidence>
<feature type="domain" description="HAMP" evidence="12">
    <location>
        <begin position="166"/>
        <end position="220"/>
    </location>
</feature>
<dbReference type="Pfam" id="PF00512">
    <property type="entry name" value="HisKA"/>
    <property type="match status" value="1"/>
</dbReference>
<dbReference type="SUPFAM" id="SSF47384">
    <property type="entry name" value="Homodimeric domain of signal transducing histidine kinase"/>
    <property type="match status" value="1"/>
</dbReference>
<keyword evidence="7" id="KW-0418">Kinase</keyword>
<dbReference type="InterPro" id="IPR050428">
    <property type="entry name" value="TCS_sensor_his_kinase"/>
</dbReference>
<dbReference type="PROSITE" id="PS50109">
    <property type="entry name" value="HIS_KIN"/>
    <property type="match status" value="1"/>
</dbReference>
<dbReference type="STRING" id="1796497.GCE9029_00642"/>
<keyword evidence="9" id="KW-0902">Two-component regulatory system</keyword>
<evidence type="ECO:0000259" key="12">
    <source>
        <dbReference type="PROSITE" id="PS50885"/>
    </source>
</evidence>
<dbReference type="InterPro" id="IPR003660">
    <property type="entry name" value="HAMP_dom"/>
</dbReference>
<dbReference type="SMART" id="SM00388">
    <property type="entry name" value="HisKA"/>
    <property type="match status" value="1"/>
</dbReference>
<evidence type="ECO:0000313" key="13">
    <source>
        <dbReference type="EMBL" id="CZF78130.1"/>
    </source>
</evidence>
<dbReference type="InterPro" id="IPR003661">
    <property type="entry name" value="HisK_dim/P_dom"/>
</dbReference>
<evidence type="ECO:0000256" key="3">
    <source>
        <dbReference type="ARBA" id="ARBA00012438"/>
    </source>
</evidence>
<evidence type="ECO:0000256" key="9">
    <source>
        <dbReference type="ARBA" id="ARBA00023012"/>
    </source>
</evidence>
<dbReference type="PROSITE" id="PS50885">
    <property type="entry name" value="HAMP"/>
    <property type="match status" value="1"/>
</dbReference>
<organism evidence="13 14">
    <name type="scientific">Grimontia celer</name>
    <dbReference type="NCBI Taxonomy" id="1796497"/>
    <lineage>
        <taxon>Bacteria</taxon>
        <taxon>Pseudomonadati</taxon>
        <taxon>Pseudomonadota</taxon>
        <taxon>Gammaproteobacteria</taxon>
        <taxon>Vibrionales</taxon>
        <taxon>Vibrionaceae</taxon>
        <taxon>Grimontia</taxon>
    </lineage>
</organism>
<dbReference type="Gene3D" id="1.10.287.130">
    <property type="match status" value="1"/>
</dbReference>
<keyword evidence="6 10" id="KW-0812">Transmembrane</keyword>
<name>A0A128EVB6_9GAMM</name>
<evidence type="ECO:0000259" key="11">
    <source>
        <dbReference type="PROSITE" id="PS50109"/>
    </source>
</evidence>
<dbReference type="InterPro" id="IPR003594">
    <property type="entry name" value="HATPase_dom"/>
</dbReference>
<feature type="domain" description="Histidine kinase" evidence="11">
    <location>
        <begin position="228"/>
        <end position="423"/>
    </location>
</feature>
<dbReference type="RefSeq" id="WP_062660992.1">
    <property type="nucleotide sequence ID" value="NZ_FIZX01000001.1"/>
</dbReference>
<comment type="subcellular location">
    <subcellularLocation>
        <location evidence="2">Membrane</location>
    </subcellularLocation>
</comment>
<evidence type="ECO:0000256" key="10">
    <source>
        <dbReference type="SAM" id="Phobius"/>
    </source>
</evidence>
<dbReference type="SMART" id="SM00387">
    <property type="entry name" value="HATPase_c"/>
    <property type="match status" value="1"/>
</dbReference>
<dbReference type="Gene3D" id="6.10.340.10">
    <property type="match status" value="1"/>
</dbReference>
<dbReference type="AlphaFoldDB" id="A0A128EVB6"/>
<feature type="transmembrane region" description="Helical" evidence="10">
    <location>
        <begin position="12"/>
        <end position="30"/>
    </location>
</feature>
<dbReference type="SUPFAM" id="SSF55874">
    <property type="entry name" value="ATPase domain of HSP90 chaperone/DNA topoisomerase II/histidine kinase"/>
    <property type="match status" value="1"/>
</dbReference>
<dbReference type="GO" id="GO:0005886">
    <property type="term" value="C:plasma membrane"/>
    <property type="evidence" value="ECO:0007669"/>
    <property type="project" value="TreeGrafter"/>
</dbReference>
<keyword evidence="14" id="KW-1185">Reference proteome</keyword>
<dbReference type="OrthoDB" id="9121563at2"/>
<gene>
    <name evidence="13" type="primary">qseC</name>
    <name evidence="13" type="ORF">GCE9029_00642</name>
</gene>
<comment type="catalytic activity">
    <reaction evidence="1">
        <text>ATP + protein L-histidine = ADP + protein N-phospho-L-histidine.</text>
        <dbReference type="EC" id="2.7.13.3"/>
    </reaction>
</comment>